<keyword evidence="2" id="KW-1185">Reference proteome</keyword>
<dbReference type="EMBL" id="LFYR01000525">
    <property type="protein sequence ID" value="KMZ73784.1"/>
    <property type="molecule type" value="Genomic_DNA"/>
</dbReference>
<organism evidence="1 2">
    <name type="scientific">Zostera marina</name>
    <name type="common">Eelgrass</name>
    <dbReference type="NCBI Taxonomy" id="29655"/>
    <lineage>
        <taxon>Eukaryota</taxon>
        <taxon>Viridiplantae</taxon>
        <taxon>Streptophyta</taxon>
        <taxon>Embryophyta</taxon>
        <taxon>Tracheophyta</taxon>
        <taxon>Spermatophyta</taxon>
        <taxon>Magnoliopsida</taxon>
        <taxon>Liliopsida</taxon>
        <taxon>Zosteraceae</taxon>
        <taxon>Zostera</taxon>
    </lineage>
</organism>
<accession>A0A0K9PXY6</accession>
<comment type="caution">
    <text evidence="1">The sequence shown here is derived from an EMBL/GenBank/DDBJ whole genome shotgun (WGS) entry which is preliminary data.</text>
</comment>
<name>A0A0K9PXY6_ZOSMR</name>
<evidence type="ECO:0000313" key="2">
    <source>
        <dbReference type="Proteomes" id="UP000036987"/>
    </source>
</evidence>
<gene>
    <name evidence="1" type="ORF">ZOSMA_140G00220</name>
</gene>
<sequence>MYVGGGVVDFIHNKCISISARLDHRQTGIQHQKPVFLFPTFIFSCCQIRDSSAAAHP</sequence>
<reference evidence="2" key="1">
    <citation type="journal article" date="2016" name="Nature">
        <title>The genome of the seagrass Zostera marina reveals angiosperm adaptation to the sea.</title>
        <authorList>
            <person name="Olsen J.L."/>
            <person name="Rouze P."/>
            <person name="Verhelst B."/>
            <person name="Lin Y.-C."/>
            <person name="Bayer T."/>
            <person name="Collen J."/>
            <person name="Dattolo E."/>
            <person name="De Paoli E."/>
            <person name="Dittami S."/>
            <person name="Maumus F."/>
            <person name="Michel G."/>
            <person name="Kersting A."/>
            <person name="Lauritano C."/>
            <person name="Lohaus R."/>
            <person name="Toepel M."/>
            <person name="Tonon T."/>
            <person name="Vanneste K."/>
            <person name="Amirebrahimi M."/>
            <person name="Brakel J."/>
            <person name="Bostroem C."/>
            <person name="Chovatia M."/>
            <person name="Grimwood J."/>
            <person name="Jenkins J.W."/>
            <person name="Jueterbock A."/>
            <person name="Mraz A."/>
            <person name="Stam W.T."/>
            <person name="Tice H."/>
            <person name="Bornberg-Bauer E."/>
            <person name="Green P.J."/>
            <person name="Pearson G.A."/>
            <person name="Procaccini G."/>
            <person name="Duarte C.M."/>
            <person name="Schmutz J."/>
            <person name="Reusch T.B.H."/>
            <person name="Van de Peer Y."/>
        </authorList>
    </citation>
    <scope>NUCLEOTIDE SEQUENCE [LARGE SCALE GENOMIC DNA]</scope>
    <source>
        <strain evidence="2">cv. Finnish</strain>
    </source>
</reference>
<protein>
    <submittedName>
        <fullName evidence="1">Uncharacterized protein</fullName>
    </submittedName>
</protein>
<dbReference type="Proteomes" id="UP000036987">
    <property type="component" value="Unassembled WGS sequence"/>
</dbReference>
<proteinExistence type="predicted"/>
<dbReference type="AlphaFoldDB" id="A0A0K9PXY6"/>
<evidence type="ECO:0000313" key="1">
    <source>
        <dbReference type="EMBL" id="KMZ73784.1"/>
    </source>
</evidence>